<reference evidence="7 8" key="1">
    <citation type="submission" date="2019-07" db="EMBL/GenBank/DDBJ databases">
        <title>The pathways for chlorine oxyanion respiration interact through the shared metabolite chlorate.</title>
        <authorList>
            <person name="Barnum T.P."/>
            <person name="Cheng Y."/>
            <person name="Hill K.A."/>
            <person name="Lucas L.N."/>
            <person name="Carlson H.K."/>
            <person name="Coates J.D."/>
        </authorList>
    </citation>
    <scope>NUCLEOTIDE SEQUENCE [LARGE SCALE GENOMIC DNA]</scope>
    <source>
        <strain evidence="7">BK-3</strain>
    </source>
</reference>
<dbReference type="GO" id="GO:0005886">
    <property type="term" value="C:plasma membrane"/>
    <property type="evidence" value="ECO:0007669"/>
    <property type="project" value="TreeGrafter"/>
</dbReference>
<feature type="transmembrane region" description="Helical" evidence="5">
    <location>
        <begin position="323"/>
        <end position="341"/>
    </location>
</feature>
<dbReference type="AlphaFoldDB" id="A0A558DD57"/>
<dbReference type="InterPro" id="IPR011701">
    <property type="entry name" value="MFS"/>
</dbReference>
<dbReference type="Proteomes" id="UP000317355">
    <property type="component" value="Unassembled WGS sequence"/>
</dbReference>
<feature type="domain" description="Major facilitator superfamily (MFS) profile" evidence="6">
    <location>
        <begin position="196"/>
        <end position="430"/>
    </location>
</feature>
<evidence type="ECO:0000259" key="6">
    <source>
        <dbReference type="PROSITE" id="PS50850"/>
    </source>
</evidence>
<feature type="transmembrane region" description="Helical" evidence="5">
    <location>
        <begin position="128"/>
        <end position="149"/>
    </location>
</feature>
<feature type="transmembrane region" description="Helical" evidence="5">
    <location>
        <begin position="71"/>
        <end position="89"/>
    </location>
</feature>
<feature type="transmembrane region" description="Helical" evidence="5">
    <location>
        <begin position="347"/>
        <end position="370"/>
    </location>
</feature>
<evidence type="ECO:0000256" key="1">
    <source>
        <dbReference type="ARBA" id="ARBA00022692"/>
    </source>
</evidence>
<feature type="transmembrane region" description="Helical" evidence="5">
    <location>
        <begin position="230"/>
        <end position="250"/>
    </location>
</feature>
<feature type="transmembrane region" description="Helical" evidence="5">
    <location>
        <begin position="40"/>
        <end position="59"/>
    </location>
</feature>
<evidence type="ECO:0000256" key="5">
    <source>
        <dbReference type="SAM" id="Phobius"/>
    </source>
</evidence>
<dbReference type="CDD" id="cd17477">
    <property type="entry name" value="MFS_YcaD_like"/>
    <property type="match status" value="1"/>
</dbReference>
<protein>
    <submittedName>
        <fullName evidence="7">MFS transporter</fullName>
    </submittedName>
</protein>
<dbReference type="Pfam" id="PF07690">
    <property type="entry name" value="MFS_1"/>
    <property type="match status" value="2"/>
</dbReference>
<evidence type="ECO:0000256" key="4">
    <source>
        <dbReference type="SAM" id="MobiDB-lite"/>
    </source>
</evidence>
<sequence length="430" mass="45509">MTSTILILLTGLSILLIGIGLLGTLLGVRATIESFSSIETGLIMAGYYAGYIAGTLLSPRMIRNVGHVRSFAAFAAAAAASSLAFGLLIDPAAWFVLRVLNGLCVVGLYMVVESWLNEQAAGPYRGRIFSFYMMSTLIALGTGQFLLLAGDTAELTLFAIAAILIALGLIPVAITRVHEPSIAPEKASDFMTLLRAAPLGTIGALCAGLVNGVFWGMTPVFGQSLMLGESQIALIMSATILGGAVLQWPIGHLSDRFDRRSILIVISFVTAIAATVSAWIVIRNYPGLILSAFIYGGLMFSLYGISVAHAYDQIEHGHELEATRALLLVYGIGAFAGPLLAGVCMELFGPVGLPGISASTVSLLALYGLYRVTRRASLPLDQQTEFVPMVRTTPVALEMHPDVDTHTHENGSVDQQQSGGNDAIEPAQKP</sequence>
<dbReference type="PANTHER" id="PTHR23521:SF3">
    <property type="entry name" value="MFS TRANSPORTER"/>
    <property type="match status" value="1"/>
</dbReference>
<feature type="compositionally biased region" description="Basic and acidic residues" evidence="4">
    <location>
        <begin position="402"/>
        <end position="411"/>
    </location>
</feature>
<feature type="transmembrane region" description="Helical" evidence="5">
    <location>
        <begin position="95"/>
        <end position="116"/>
    </location>
</feature>
<keyword evidence="3 5" id="KW-0472">Membrane</keyword>
<accession>A0A558DD57</accession>
<dbReference type="Gene3D" id="1.20.1250.20">
    <property type="entry name" value="MFS general substrate transporter like domains"/>
    <property type="match status" value="2"/>
</dbReference>
<feature type="transmembrane region" description="Helical" evidence="5">
    <location>
        <begin position="262"/>
        <end position="282"/>
    </location>
</feature>
<evidence type="ECO:0000256" key="2">
    <source>
        <dbReference type="ARBA" id="ARBA00022989"/>
    </source>
</evidence>
<organism evidence="7 8">
    <name type="scientific">Sedimenticola thiotaurini</name>
    <dbReference type="NCBI Taxonomy" id="1543721"/>
    <lineage>
        <taxon>Bacteria</taxon>
        <taxon>Pseudomonadati</taxon>
        <taxon>Pseudomonadota</taxon>
        <taxon>Gammaproteobacteria</taxon>
        <taxon>Chromatiales</taxon>
        <taxon>Sedimenticolaceae</taxon>
        <taxon>Sedimenticola</taxon>
    </lineage>
</organism>
<dbReference type="SUPFAM" id="SSF103473">
    <property type="entry name" value="MFS general substrate transporter"/>
    <property type="match status" value="1"/>
</dbReference>
<gene>
    <name evidence="7" type="ORF">FHK82_03550</name>
</gene>
<feature type="transmembrane region" description="Helical" evidence="5">
    <location>
        <begin position="196"/>
        <end position="218"/>
    </location>
</feature>
<dbReference type="InterPro" id="IPR020846">
    <property type="entry name" value="MFS_dom"/>
</dbReference>
<dbReference type="EMBL" id="VMRY01000008">
    <property type="protein sequence ID" value="TVT58853.1"/>
    <property type="molecule type" value="Genomic_DNA"/>
</dbReference>
<comment type="caution">
    <text evidence="7">The sequence shown here is derived from an EMBL/GenBank/DDBJ whole genome shotgun (WGS) entry which is preliminary data.</text>
</comment>
<keyword evidence="2 5" id="KW-1133">Transmembrane helix</keyword>
<evidence type="ECO:0000256" key="3">
    <source>
        <dbReference type="ARBA" id="ARBA00023136"/>
    </source>
</evidence>
<evidence type="ECO:0000313" key="8">
    <source>
        <dbReference type="Proteomes" id="UP000317355"/>
    </source>
</evidence>
<feature type="transmembrane region" description="Helical" evidence="5">
    <location>
        <begin position="155"/>
        <end position="175"/>
    </location>
</feature>
<dbReference type="PANTHER" id="PTHR23521">
    <property type="entry name" value="TRANSPORTER MFS SUPERFAMILY"/>
    <property type="match status" value="1"/>
</dbReference>
<proteinExistence type="predicted"/>
<dbReference type="InterPro" id="IPR047200">
    <property type="entry name" value="MFS_YcaD-like"/>
</dbReference>
<evidence type="ECO:0000313" key="7">
    <source>
        <dbReference type="EMBL" id="TVT58853.1"/>
    </source>
</evidence>
<feature type="region of interest" description="Disordered" evidence="4">
    <location>
        <begin position="402"/>
        <end position="430"/>
    </location>
</feature>
<feature type="transmembrane region" description="Helical" evidence="5">
    <location>
        <begin position="288"/>
        <end position="311"/>
    </location>
</feature>
<keyword evidence="1 5" id="KW-0812">Transmembrane</keyword>
<dbReference type="PROSITE" id="PS50850">
    <property type="entry name" value="MFS"/>
    <property type="match status" value="1"/>
</dbReference>
<name>A0A558DD57_9GAMM</name>
<dbReference type="GO" id="GO:0022857">
    <property type="term" value="F:transmembrane transporter activity"/>
    <property type="evidence" value="ECO:0007669"/>
    <property type="project" value="InterPro"/>
</dbReference>
<dbReference type="InterPro" id="IPR036259">
    <property type="entry name" value="MFS_trans_sf"/>
</dbReference>